<comment type="subcellular location">
    <subcellularLocation>
        <location evidence="1">Virion tegument</location>
    </subcellularLocation>
</comment>
<feature type="compositionally biased region" description="Basic and acidic residues" evidence="7">
    <location>
        <begin position="1"/>
        <end position="11"/>
    </location>
</feature>
<protein>
    <recommendedName>
        <fullName evidence="2">mRNA export factor ICP27 homolog</fullName>
    </recommendedName>
</protein>
<dbReference type="EMBL" id="KP745650">
    <property type="protein sequence ID" value="AKI10466.1"/>
    <property type="molecule type" value="Genomic_DNA"/>
</dbReference>
<evidence type="ECO:0000256" key="4">
    <source>
        <dbReference type="ARBA" id="ARBA00023015"/>
    </source>
</evidence>
<dbReference type="InterPro" id="IPR008648">
    <property type="entry name" value="ICP27-like"/>
</dbReference>
<feature type="compositionally biased region" description="Basic and acidic residues" evidence="7">
    <location>
        <begin position="160"/>
        <end position="171"/>
    </location>
</feature>
<dbReference type="Proteomes" id="UP000117656">
    <property type="component" value="Segment"/>
</dbReference>
<feature type="compositionally biased region" description="Polar residues" evidence="7">
    <location>
        <begin position="691"/>
        <end position="702"/>
    </location>
</feature>
<organismHost>
    <name type="scientific">Homo sapiens</name>
    <name type="common">Human</name>
    <dbReference type="NCBI Taxonomy" id="9606"/>
</organismHost>
<keyword evidence="3" id="KW-0946">Virion</keyword>
<evidence type="ECO:0000256" key="3">
    <source>
        <dbReference type="ARBA" id="ARBA00022580"/>
    </source>
</evidence>
<evidence type="ECO:0000256" key="2">
    <source>
        <dbReference type="ARBA" id="ARBA00016989"/>
    </source>
</evidence>
<sequence length="746" mass="82951">MELHSRGRHDAPSLSSLSERERRARRARRFCLDYEPVPRKFRRERSPTSPSTRNGAAASEYHLAEDTVGAASHHHRPCVPARRPRYSKDDDTEGDPDHYPPSLPPSSRHALGGTGGHIIMGTAGFRGGHRASSSFKRRVAASASVPLNPHYGKSYDNNDGEPHHHGGDSTHLRRRVPSCPTTFGSSHPSSANNHHGSSAGPQQQQMLALIDDELDAMDEDELQQLSRLIEKKKRARLQRGAASSGTSPSSTSPVYDLQRYTAESLRLAPYPADLKVPTAFPQDHQPRGRILLSHDELMHTDYLLHIRQQFDWLEEPLLRKLVVEKIFAVYNAPNLHTLLAIIDETLSYMKYHHLHGLPVNPHDPYLETVGGMRQLLFNKLNNLDLGCILDHQDGWGDHCSTLKRLVKKPGQMSAWLRDDVCDLQKRPPETFSQPMHRAMAYVCSFSRVAVSLRRRALQVTGTPQFFDQFDTNNAMGTYRCGAVSDLILGALQCHECQNEMCELRIQRALAPYRFMIAYCPFDEQSLLDLTVFAGTTTTTASNHATAGGQQRGGDQIHPTDEQCANMESRTDPATLTAYDKKDREGSHRHPSPMIAAAPPAQPPSQPQQHYSEGELEEDEDSDDASSQDLVRATDRHGDTVVYKTTAVPPSPPAPLAGVRSHRGELNLMTPSPSHGGSPPQVPHKQPIIPVQSANGNHSTTATQQQQQQQQPPPPPPPVPQEDDSVVMRCQTPDYEDMLCYSDDMDD</sequence>
<feature type="compositionally biased region" description="Acidic residues" evidence="7">
    <location>
        <begin position="613"/>
        <end position="625"/>
    </location>
</feature>
<evidence type="ECO:0000256" key="5">
    <source>
        <dbReference type="ARBA" id="ARBA00023163"/>
    </source>
</evidence>
<evidence type="ECO:0000256" key="7">
    <source>
        <dbReference type="SAM" id="MobiDB-lite"/>
    </source>
</evidence>
<feature type="compositionally biased region" description="Basic residues" evidence="7">
    <location>
        <begin position="72"/>
        <end position="85"/>
    </location>
</feature>
<evidence type="ECO:0000313" key="9">
    <source>
        <dbReference type="Proteomes" id="UP000117656"/>
    </source>
</evidence>
<reference evidence="8 9" key="1">
    <citation type="journal article" date="2015" name="J. Virol.">
        <title>High-throughput analysis of human cytomegalovirus genome diversity highlights the widespread occurrence of gene-disrupting mutations and pervasive recombination.</title>
        <authorList>
            <person name="Sijmons S."/>
            <person name="Thys K."/>
            <person name="Mbong Ngwese M."/>
            <person name="Van Damme E."/>
            <person name="Dvorak J."/>
            <person name="Van Loock M."/>
            <person name="Li G."/>
            <person name="Tachezy R."/>
            <person name="Busson L."/>
            <person name="Aerssens J."/>
            <person name="Van Ranst M."/>
            <person name="Maes P."/>
        </authorList>
    </citation>
    <scope>NUCLEOTIDE SEQUENCE [LARGE SCALE GENOMIC DNA]</scope>
    <source>
        <strain evidence="8">BE/1/2011</strain>
    </source>
</reference>
<feature type="compositionally biased region" description="Polar residues" evidence="7">
    <location>
        <begin position="179"/>
        <end position="202"/>
    </location>
</feature>
<keyword evidence="6" id="KW-1035">Host cytoplasm</keyword>
<dbReference type="GO" id="GO:0019033">
    <property type="term" value="C:viral tegument"/>
    <property type="evidence" value="ECO:0007669"/>
    <property type="project" value="UniProtKB-SubCell"/>
</dbReference>
<dbReference type="Pfam" id="PF05459">
    <property type="entry name" value="Herpes_UL69"/>
    <property type="match status" value="1"/>
</dbReference>
<feature type="compositionally biased region" description="Basic and acidic residues" evidence="7">
    <location>
        <begin position="578"/>
        <end position="587"/>
    </location>
</feature>
<name>A0A0G2TBU5_HCMV</name>
<feature type="region of interest" description="Disordered" evidence="7">
    <location>
        <begin position="1"/>
        <end position="202"/>
    </location>
</feature>
<keyword evidence="4" id="KW-0805">Transcription regulation</keyword>
<proteinExistence type="predicted"/>
<evidence type="ECO:0000256" key="6">
    <source>
        <dbReference type="ARBA" id="ARBA00023200"/>
    </source>
</evidence>
<accession>A0A0G2TBU5</accession>
<feature type="compositionally biased region" description="Pro residues" evidence="7">
    <location>
        <begin position="710"/>
        <end position="719"/>
    </location>
</feature>
<dbReference type="GO" id="GO:0006355">
    <property type="term" value="P:regulation of DNA-templated transcription"/>
    <property type="evidence" value="ECO:0007669"/>
    <property type="project" value="InterPro"/>
</dbReference>
<gene>
    <name evidence="8" type="primary">UL69</name>
</gene>
<keyword evidence="5" id="KW-0804">Transcription</keyword>
<keyword evidence="3" id="KW-0920">Virion tegument</keyword>
<organism evidence="8 9">
    <name type="scientific">Human cytomegalovirus</name>
    <name type="common">HHV-5</name>
    <name type="synonym">Human herpesvirus 5</name>
    <dbReference type="NCBI Taxonomy" id="10359"/>
    <lineage>
        <taxon>Viruses</taxon>
        <taxon>Duplodnaviria</taxon>
        <taxon>Heunggongvirae</taxon>
        <taxon>Peploviricota</taxon>
        <taxon>Herviviricetes</taxon>
        <taxon>Herpesvirales</taxon>
        <taxon>Orthoherpesviridae</taxon>
        <taxon>Betaherpesvirinae</taxon>
        <taxon>Cytomegalovirus</taxon>
        <taxon>Cytomegalovirus humanbeta5</taxon>
    </lineage>
</organism>
<evidence type="ECO:0000256" key="1">
    <source>
        <dbReference type="ARBA" id="ARBA00004535"/>
    </source>
</evidence>
<evidence type="ECO:0000313" key="8">
    <source>
        <dbReference type="EMBL" id="AKI10466.1"/>
    </source>
</evidence>
<feature type="region of interest" description="Disordered" evidence="7">
    <location>
        <begin position="540"/>
        <end position="746"/>
    </location>
</feature>